<dbReference type="SUPFAM" id="SSF50978">
    <property type="entry name" value="WD40 repeat-like"/>
    <property type="match status" value="1"/>
</dbReference>
<dbReference type="EMBL" id="CAKM01000232">
    <property type="protein sequence ID" value="CCJ30080.1"/>
    <property type="molecule type" value="Genomic_DNA"/>
</dbReference>
<keyword evidence="4" id="KW-0812">Transmembrane</keyword>
<keyword evidence="3" id="KW-0802">TPR repeat</keyword>
<dbReference type="Proteomes" id="UP000010422">
    <property type="component" value="Unassembled WGS sequence"/>
</dbReference>
<dbReference type="GO" id="GO:0005789">
    <property type="term" value="C:endoplasmic reticulum membrane"/>
    <property type="evidence" value="ECO:0007669"/>
    <property type="project" value="TreeGrafter"/>
</dbReference>
<dbReference type="AlphaFoldDB" id="L0PEM0"/>
<dbReference type="PANTHER" id="PTHR11102:SF147">
    <property type="entry name" value="SEL1L ADAPTOR SUBUNIT OF ERAD E3 UBIQUITIN LIGASE"/>
    <property type="match status" value="1"/>
</dbReference>
<proteinExistence type="inferred from homology"/>
<dbReference type="Pfam" id="PF00400">
    <property type="entry name" value="WD40"/>
    <property type="match status" value="2"/>
</dbReference>
<comment type="caution">
    <text evidence="5">The sequence shown here is derived from an EMBL/GenBank/DDBJ whole genome shotgun (WGS) entry which is preliminary data.</text>
</comment>
<accession>L0PEM0</accession>
<dbReference type="PROSITE" id="PS50005">
    <property type="entry name" value="TPR"/>
    <property type="match status" value="1"/>
</dbReference>
<dbReference type="SMART" id="SM00320">
    <property type="entry name" value="WD40"/>
    <property type="match status" value="5"/>
</dbReference>
<dbReference type="InParanoid" id="L0PEM0"/>
<keyword evidence="4" id="KW-0472">Membrane</keyword>
<feature type="transmembrane region" description="Helical" evidence="4">
    <location>
        <begin position="1061"/>
        <end position="1083"/>
    </location>
</feature>
<protein>
    <submittedName>
        <fullName evidence="5">Uncharacterized protein</fullName>
    </submittedName>
</protein>
<dbReference type="SMART" id="SM00671">
    <property type="entry name" value="SEL1"/>
    <property type="match status" value="10"/>
</dbReference>
<dbReference type="STRING" id="1209962.L0PEM0"/>
<dbReference type="PANTHER" id="PTHR11102">
    <property type="entry name" value="SEL-1-LIKE PROTEIN"/>
    <property type="match status" value="1"/>
</dbReference>
<evidence type="ECO:0000256" key="3">
    <source>
        <dbReference type="PROSITE-ProRule" id="PRU00339"/>
    </source>
</evidence>
<evidence type="ECO:0000313" key="5">
    <source>
        <dbReference type="EMBL" id="CCJ30080.1"/>
    </source>
</evidence>
<keyword evidence="4" id="KW-1133">Transmembrane helix</keyword>
<dbReference type="Gene3D" id="1.25.40.10">
    <property type="entry name" value="Tetratricopeptide repeat domain"/>
    <property type="match status" value="3"/>
</dbReference>
<organism evidence="6">
    <name type="scientific">Pneumocystis jirovecii</name>
    <name type="common">Human pneumocystis pneumonia agent</name>
    <dbReference type="NCBI Taxonomy" id="42068"/>
    <lineage>
        <taxon>Eukaryota</taxon>
        <taxon>Fungi</taxon>
        <taxon>Dikarya</taxon>
        <taxon>Ascomycota</taxon>
        <taxon>Taphrinomycotina</taxon>
        <taxon>Pneumocystomycetes</taxon>
        <taxon>Pneumocystaceae</taxon>
        <taxon>Pneumocystis</taxon>
    </lineage>
</organism>
<evidence type="ECO:0000313" key="6">
    <source>
        <dbReference type="Proteomes" id="UP000010422"/>
    </source>
</evidence>
<comment type="similarity">
    <text evidence="1">Belongs to the sel-1 family.</text>
</comment>
<name>L0PEM0_PNEJI</name>
<reference evidence="5 6" key="1">
    <citation type="journal article" date="2012" name="MBio">
        <title>De novo assembly of the Pneumocystis jirovecii genome from a single bronchoalveolar lavage fluid specimen from a patient.</title>
        <authorList>
            <person name="Cisse O.H."/>
            <person name="Pagni M."/>
            <person name="Hauser P.M."/>
        </authorList>
    </citation>
    <scope>NUCLEOTIDE SEQUENCE [LARGE SCALE GENOMIC DNA]</scope>
    <source>
        <strain evidence="5 6">SE8</strain>
    </source>
</reference>
<dbReference type="Pfam" id="PF08238">
    <property type="entry name" value="Sel1"/>
    <property type="match status" value="8"/>
</dbReference>
<dbReference type="VEuPathDB" id="FungiDB:PNEJI1_001772"/>
<dbReference type="InterPro" id="IPR006597">
    <property type="entry name" value="Sel1-like"/>
</dbReference>
<sequence length="1111" mass="126146">MNEFRTIYTAAYPEEDTYIYNLAFEDNLLVSSGSDGALRLWDSETLKMSSTALQAHKEISDVKISEKHIIMSCGNDGVVKLWDSRTLGACGEFKTGKKIALLSVSENADKTKISSGSVLSGQEAYIFLWDKRKLSLLFSYTESQNDDVTDVRFHPEKQHLLCSGSCDGLINIFDTRISDEDEAVIQVLNHQSSIHRADFIGSNTIFGLSHMETFSLYDIQDIEKDIDNENASTAYNFISLGDIRYKLNCNYVIDVIPHNTDDAAYLCCGTHNEKTSLWLVHSDGTIDQQAHIRLDNHNDALTRCLVFDEQRQVIYTGGEDGQIRGHRAIDNENKTPPTKKVSLFVVRCNTKDQEKNEKNKKTQVNYAEDLKQAFIPDVMFDFFDKKNITADDLYNESLKILNDMSSKTFTTYSIPQQKFSWFFNTLKHTISKFILIRVTSQQEDIEIGKYGKGSQIIRVSSMLKKAAELGNNDALYLLGDMHFYGNFSHPLNMYKAFLFYKELAERTGNATAQLNLGLFYAVGIVDEVPRDQAKALLYFVFSASQGNIRAEMILGYRYYLGIGAPQSCQTAAEYYKKVADKLMDYYDSGPPGGITLPRIPRKFADDKGGIYGEGASVVSSGAEYRKKKKLVGKIIRIEKKEMDNYIDYYSYIAEKGDVEAQLLLGKLFYLGTSRSQDYIGKKNGDPYDEKYGIGAAEAARYLGLMYFRGEGVVQNFRIAKIWFQRGINIGDAVCQNSMGMIYLKGYGDTNIDTKKATELFKAASDQGLSSAKVNLAKIYLAQKDYTKAYLLFELAWDKNPVEAAYYLATMSYNELSKESSCQRTVTYYKYVSERIGTVYSTLEEAEKAYENNNIHMTLIGSLIAAEQAKSYVSRYKKDYFPMSDQLSLIYYTRAAKQNNVDAMVRMGDYYLEGIGTKADPSKAIKCFMSAADTGISALAIWNLGWMYENGIGIQQDFLLAKRHYVNALLTSSEAWLPVTLSLIKLRIRSVYKSIVNGSTITTSNKLGQKENTSIITKSKNFIRKIQDSLRIDDIDESENVLELDYDDQEYYQSKDDFFETIVILLLCLFIAFMVIYMITFYTANITKIYYRQARLHAGLRRNTNTQYLHNE</sequence>
<feature type="repeat" description="TPR" evidence="3">
    <location>
        <begin position="769"/>
        <end position="802"/>
    </location>
</feature>
<dbReference type="GO" id="GO:0036503">
    <property type="term" value="P:ERAD pathway"/>
    <property type="evidence" value="ECO:0007669"/>
    <property type="project" value="TreeGrafter"/>
</dbReference>
<evidence type="ECO:0000256" key="4">
    <source>
        <dbReference type="SAM" id="Phobius"/>
    </source>
</evidence>
<keyword evidence="2" id="KW-0853">WD repeat</keyword>
<dbReference type="InterPro" id="IPR050767">
    <property type="entry name" value="Sel1_AlgK"/>
</dbReference>
<dbReference type="Gene3D" id="2.130.10.10">
    <property type="entry name" value="YVTN repeat-like/Quinoprotein amine dehydrogenase"/>
    <property type="match status" value="2"/>
</dbReference>
<evidence type="ECO:0000256" key="2">
    <source>
        <dbReference type="PROSITE-ProRule" id="PRU00221"/>
    </source>
</evidence>
<dbReference type="InterPro" id="IPR036322">
    <property type="entry name" value="WD40_repeat_dom_sf"/>
</dbReference>
<dbReference type="InterPro" id="IPR015943">
    <property type="entry name" value="WD40/YVTN_repeat-like_dom_sf"/>
</dbReference>
<feature type="repeat" description="WD" evidence="2">
    <location>
        <begin position="12"/>
        <end position="51"/>
    </location>
</feature>
<dbReference type="InterPro" id="IPR001680">
    <property type="entry name" value="WD40_rpt"/>
</dbReference>
<dbReference type="SUPFAM" id="SSF81901">
    <property type="entry name" value="HCP-like"/>
    <property type="match status" value="3"/>
</dbReference>
<gene>
    <name evidence="5" type="ORF">PNEJI1_001772</name>
</gene>
<evidence type="ECO:0000256" key="1">
    <source>
        <dbReference type="ARBA" id="ARBA00038101"/>
    </source>
</evidence>
<dbReference type="InterPro" id="IPR019734">
    <property type="entry name" value="TPR_rpt"/>
</dbReference>
<dbReference type="InterPro" id="IPR011990">
    <property type="entry name" value="TPR-like_helical_dom_sf"/>
</dbReference>
<dbReference type="PROSITE" id="PS50082">
    <property type="entry name" value="WD_REPEATS_2"/>
    <property type="match status" value="1"/>
</dbReference>